<dbReference type="InterPro" id="IPR050512">
    <property type="entry name" value="Sulf_AdTrans/APS_kinase"/>
</dbReference>
<dbReference type="PANTHER" id="PTHR42700:SF1">
    <property type="entry name" value="SULFATE ADENYLYLTRANSFERASE"/>
    <property type="match status" value="1"/>
</dbReference>
<reference evidence="4" key="1">
    <citation type="journal article" date="2017" name="Nature">
        <title>Asgard archaea illuminate the origin of eukaryotic cellular complexity.</title>
        <authorList>
            <person name="Zaremba-Niedzwiedzka K."/>
            <person name="Caceres E.F."/>
            <person name="Saw J.H."/>
            <person name="Backstrom D."/>
            <person name="Juzokaite L."/>
            <person name="Vancaester E."/>
            <person name="Seitz K.W."/>
            <person name="Anantharaman K."/>
            <person name="Starnawski P."/>
            <person name="Kjeldsen K.U."/>
            <person name="Scott M.B."/>
            <person name="Nunoura T."/>
            <person name="Banfield J.F."/>
            <person name="Schramm A."/>
            <person name="Baker B.J."/>
            <person name="Spang A."/>
            <person name="Ettema T.J.G."/>
        </authorList>
    </citation>
    <scope>NUCLEOTIDE SEQUENCE</scope>
    <source>
        <strain evidence="4">LCB_4</strain>
    </source>
</reference>
<dbReference type="Gene3D" id="3.40.50.300">
    <property type="entry name" value="P-loop containing nucleotide triphosphate hydrolases"/>
    <property type="match status" value="1"/>
</dbReference>
<evidence type="ECO:0000313" key="5">
    <source>
        <dbReference type="Proteomes" id="UP000186851"/>
    </source>
</evidence>
<feature type="domain" description="APS kinase" evidence="3">
    <location>
        <begin position="5"/>
        <end position="160"/>
    </location>
</feature>
<dbReference type="GO" id="GO:0005737">
    <property type="term" value="C:cytoplasm"/>
    <property type="evidence" value="ECO:0007669"/>
    <property type="project" value="TreeGrafter"/>
</dbReference>
<proteinExistence type="predicted"/>
<dbReference type="Proteomes" id="UP000186851">
    <property type="component" value="Chromosome"/>
</dbReference>
<dbReference type="PANTHER" id="PTHR42700">
    <property type="entry name" value="SULFATE ADENYLYLTRANSFERASE"/>
    <property type="match status" value="1"/>
</dbReference>
<dbReference type="AlphaFoldDB" id="A0AAF0IAT7"/>
<keyword evidence="4" id="KW-0418">Kinase</keyword>
<dbReference type="InterPro" id="IPR059117">
    <property type="entry name" value="APS_kinase_dom"/>
</dbReference>
<organism evidence="4 5">
    <name type="scientific">Odinarchaeota yellowstonii (strain LCB_4)</name>
    <dbReference type="NCBI Taxonomy" id="1841599"/>
    <lineage>
        <taxon>Archaea</taxon>
        <taxon>Promethearchaeati</taxon>
        <taxon>Candidatus Odinarchaeota</taxon>
        <taxon>Candidatus Odinarchaeia</taxon>
        <taxon>Candidatus Odinarchaeales</taxon>
        <taxon>Candidatus Odinarchaeaceae</taxon>
        <taxon>Candidatus Odinarchaeum</taxon>
    </lineage>
</organism>
<keyword evidence="1 4" id="KW-0808">Transferase</keyword>
<feature type="region of interest" description="Disordered" evidence="2">
    <location>
        <begin position="124"/>
        <end position="153"/>
    </location>
</feature>
<dbReference type="EMBL" id="CP091871">
    <property type="protein sequence ID" value="WEU39806.1"/>
    <property type="molecule type" value="Genomic_DNA"/>
</dbReference>
<gene>
    <name evidence="4" type="ORF">OdinLCB4_004860</name>
</gene>
<dbReference type="GO" id="GO:0004020">
    <property type="term" value="F:adenylylsulfate kinase activity"/>
    <property type="evidence" value="ECO:0007669"/>
    <property type="project" value="UniProtKB-EC"/>
</dbReference>
<dbReference type="KEGG" id="oyw:OdinLCB4_004860"/>
<evidence type="ECO:0000256" key="1">
    <source>
        <dbReference type="ARBA" id="ARBA00022679"/>
    </source>
</evidence>
<dbReference type="InterPro" id="IPR027417">
    <property type="entry name" value="P-loop_NTPase"/>
</dbReference>
<dbReference type="GO" id="GO:0004781">
    <property type="term" value="F:sulfate adenylyltransferase (ATP) activity"/>
    <property type="evidence" value="ECO:0007669"/>
    <property type="project" value="TreeGrafter"/>
</dbReference>
<accession>A0AAF0IAT7</accession>
<evidence type="ECO:0000259" key="3">
    <source>
        <dbReference type="Pfam" id="PF01583"/>
    </source>
</evidence>
<reference evidence="4" key="2">
    <citation type="journal article" date="2022" name="Nat. Microbiol.">
        <title>A closed Candidatus Odinarchaeum chromosome exposes Asgard archaeal viruses.</title>
        <authorList>
            <person name="Tamarit D."/>
            <person name="Caceres E.F."/>
            <person name="Krupovic M."/>
            <person name="Nijland R."/>
            <person name="Eme L."/>
            <person name="Robinson N.P."/>
            <person name="Ettema T.J.G."/>
        </authorList>
    </citation>
    <scope>NUCLEOTIDE SEQUENCE</scope>
    <source>
        <strain evidence="4">LCB_4</strain>
    </source>
</reference>
<dbReference type="EC" id="2.7.1.25" evidence="4"/>
<dbReference type="GO" id="GO:0019379">
    <property type="term" value="P:sulfate assimilation, phosphoadenylyl sulfate reduction by phosphoadenylyl-sulfate reductase (thioredoxin)"/>
    <property type="evidence" value="ECO:0007669"/>
    <property type="project" value="TreeGrafter"/>
</dbReference>
<protein>
    <submittedName>
        <fullName evidence="4">Adenylyl-sulfate kinase</fullName>
        <ecNumber evidence="4">2.7.1.25</ecNumber>
    </submittedName>
</protein>
<evidence type="ECO:0000313" key="4">
    <source>
        <dbReference type="EMBL" id="WEU39806.1"/>
    </source>
</evidence>
<dbReference type="GO" id="GO:0010134">
    <property type="term" value="P:sulfate assimilation via adenylyl sulfate reduction"/>
    <property type="evidence" value="ECO:0007669"/>
    <property type="project" value="TreeGrafter"/>
</dbReference>
<evidence type="ECO:0000256" key="2">
    <source>
        <dbReference type="SAM" id="MobiDB-lite"/>
    </source>
</evidence>
<sequence length="184" mass="20783">MAVKPFAVWITGLPGSGKSVVSERLKKLLEDAGVKTEILRMDEMRRVVTPNPKYTDEERQIVYNAISYTAMMLTKNNISVIIDATGNLRRYRELARRIIPNFMEAYIKCPLKIAMKRESERKNTLSAPTGIYEGAKTGKSKSVPGLQAPYEEPVNPEITVESDKLSVEEEANLIFKKIIELFSD</sequence>
<name>A0AAF0IAT7_ODILC</name>
<dbReference type="SUPFAM" id="SSF52540">
    <property type="entry name" value="P-loop containing nucleoside triphosphate hydrolases"/>
    <property type="match status" value="1"/>
</dbReference>
<dbReference type="Pfam" id="PF01583">
    <property type="entry name" value="APS_kinase"/>
    <property type="match status" value="1"/>
</dbReference>